<dbReference type="AlphaFoldDB" id="A0A2N1NGQ6"/>
<name>A0A2N1NGQ6_9GLOM</name>
<dbReference type="Proteomes" id="UP000233469">
    <property type="component" value="Unassembled WGS sequence"/>
</dbReference>
<sequence>MILLPLDSSHKEESNGSKIIKFGAILAKLSYFETLVLIFNKLSQANTKPSYNCSLYNEYQFKVRYNDIFTKYKPY</sequence>
<protein>
    <submittedName>
        <fullName evidence="1">Uncharacterized protein</fullName>
    </submittedName>
</protein>
<gene>
    <name evidence="1" type="ORF">RhiirC2_776478</name>
</gene>
<organism evidence="1 2">
    <name type="scientific">Rhizophagus irregularis</name>
    <dbReference type="NCBI Taxonomy" id="588596"/>
    <lineage>
        <taxon>Eukaryota</taxon>
        <taxon>Fungi</taxon>
        <taxon>Fungi incertae sedis</taxon>
        <taxon>Mucoromycota</taxon>
        <taxon>Glomeromycotina</taxon>
        <taxon>Glomeromycetes</taxon>
        <taxon>Glomerales</taxon>
        <taxon>Glomeraceae</taxon>
        <taxon>Rhizophagus</taxon>
    </lineage>
</organism>
<proteinExistence type="predicted"/>
<reference evidence="1 2" key="1">
    <citation type="submission" date="2016-04" db="EMBL/GenBank/DDBJ databases">
        <title>Genome analyses suggest a sexual origin of heterokaryosis in a supposedly ancient asexual fungus.</title>
        <authorList>
            <person name="Ropars J."/>
            <person name="Sedzielewska K."/>
            <person name="Noel J."/>
            <person name="Charron P."/>
            <person name="Farinelli L."/>
            <person name="Marton T."/>
            <person name="Kruger M."/>
            <person name="Pelin A."/>
            <person name="Brachmann A."/>
            <person name="Corradi N."/>
        </authorList>
    </citation>
    <scope>NUCLEOTIDE SEQUENCE [LARGE SCALE GENOMIC DNA]</scope>
    <source>
        <strain evidence="1 2">C2</strain>
    </source>
</reference>
<comment type="caution">
    <text evidence="1">The sequence shown here is derived from an EMBL/GenBank/DDBJ whole genome shotgun (WGS) entry which is preliminary data.</text>
</comment>
<evidence type="ECO:0000313" key="2">
    <source>
        <dbReference type="Proteomes" id="UP000233469"/>
    </source>
</evidence>
<accession>A0A2N1NGQ6</accession>
<dbReference type="VEuPathDB" id="FungiDB:RhiirFUN_020896"/>
<dbReference type="EMBL" id="LLXL01000397">
    <property type="protein sequence ID" value="PKK73051.1"/>
    <property type="molecule type" value="Genomic_DNA"/>
</dbReference>
<evidence type="ECO:0000313" key="1">
    <source>
        <dbReference type="EMBL" id="PKK73051.1"/>
    </source>
</evidence>
<reference evidence="1 2" key="2">
    <citation type="submission" date="2017-10" db="EMBL/GenBank/DDBJ databases">
        <title>Extensive intraspecific genome diversity in a model arbuscular mycorrhizal fungus.</title>
        <authorList>
            <person name="Chen E.C.H."/>
            <person name="Morin E."/>
            <person name="Baudet D."/>
            <person name="Noel J."/>
            <person name="Ndikumana S."/>
            <person name="Charron P."/>
            <person name="St-Onge C."/>
            <person name="Giorgi J."/>
            <person name="Grigoriev I.V."/>
            <person name="Roux C."/>
            <person name="Martin F.M."/>
            <person name="Corradi N."/>
        </authorList>
    </citation>
    <scope>NUCLEOTIDE SEQUENCE [LARGE SCALE GENOMIC DNA]</scope>
    <source>
        <strain evidence="1 2">C2</strain>
    </source>
</reference>